<accession>A0A9N9BSW0</accession>
<feature type="compositionally biased region" description="Low complexity" evidence="1">
    <location>
        <begin position="59"/>
        <end position="86"/>
    </location>
</feature>
<gene>
    <name evidence="2" type="ORF">AGERDE_LOCUS7933</name>
</gene>
<evidence type="ECO:0000313" key="2">
    <source>
        <dbReference type="EMBL" id="CAG8577048.1"/>
    </source>
</evidence>
<sequence length="141" mass="16050">MDTFFAFINNRQKSQSNDVETNADIIKSTFCRLPDFSYSPLVTPKRRHSQPSSSHNDTTDSCSIKSSSSTSSSLSSNTSLSSFDDNSIPENKYVSFPSYENFASDCCWYDNEQRLLIKRETVVSELEMEKYDVMFVGDVRT</sequence>
<name>A0A9N9BSW0_9GLOM</name>
<protein>
    <submittedName>
        <fullName evidence="2">1083_t:CDS:1</fullName>
    </submittedName>
</protein>
<dbReference type="EMBL" id="CAJVPL010001553">
    <property type="protein sequence ID" value="CAG8577048.1"/>
    <property type="molecule type" value="Genomic_DNA"/>
</dbReference>
<evidence type="ECO:0000256" key="1">
    <source>
        <dbReference type="SAM" id="MobiDB-lite"/>
    </source>
</evidence>
<dbReference type="Proteomes" id="UP000789831">
    <property type="component" value="Unassembled WGS sequence"/>
</dbReference>
<reference evidence="2" key="1">
    <citation type="submission" date="2021-06" db="EMBL/GenBank/DDBJ databases">
        <authorList>
            <person name="Kallberg Y."/>
            <person name="Tangrot J."/>
            <person name="Rosling A."/>
        </authorList>
    </citation>
    <scope>NUCLEOTIDE SEQUENCE</scope>
    <source>
        <strain evidence="2">MT106</strain>
    </source>
</reference>
<organism evidence="2 3">
    <name type="scientific">Ambispora gerdemannii</name>
    <dbReference type="NCBI Taxonomy" id="144530"/>
    <lineage>
        <taxon>Eukaryota</taxon>
        <taxon>Fungi</taxon>
        <taxon>Fungi incertae sedis</taxon>
        <taxon>Mucoromycota</taxon>
        <taxon>Glomeromycotina</taxon>
        <taxon>Glomeromycetes</taxon>
        <taxon>Archaeosporales</taxon>
        <taxon>Ambisporaceae</taxon>
        <taxon>Ambispora</taxon>
    </lineage>
</organism>
<feature type="region of interest" description="Disordered" evidence="1">
    <location>
        <begin position="39"/>
        <end position="88"/>
    </location>
</feature>
<dbReference type="OrthoDB" id="2443480at2759"/>
<evidence type="ECO:0000313" key="3">
    <source>
        <dbReference type="Proteomes" id="UP000789831"/>
    </source>
</evidence>
<keyword evidence="3" id="KW-1185">Reference proteome</keyword>
<dbReference type="AlphaFoldDB" id="A0A9N9BSW0"/>
<proteinExistence type="predicted"/>
<comment type="caution">
    <text evidence="2">The sequence shown here is derived from an EMBL/GenBank/DDBJ whole genome shotgun (WGS) entry which is preliminary data.</text>
</comment>